<name>A0ABM1EQ11_PRICU</name>
<sequence>MAEQSRMAAPSDYEQKPQIRLSIPFATEKEAEIAYNSLSVDAELKRSQCRRVITVEKSALVVVITAPDARALRTSCNAFMDHVILVTETITRFGPPLEKKQKLQTSEETTVS</sequence>
<dbReference type="Gene3D" id="3.30.310.50">
    <property type="entry name" value="Alpha-D-phosphohexomutase, C-terminal domain"/>
    <property type="match status" value="1"/>
</dbReference>
<dbReference type="InterPro" id="IPR015419">
    <property type="entry name" value="CTAG/Pcc1"/>
</dbReference>
<evidence type="ECO:0000256" key="1">
    <source>
        <dbReference type="ARBA" id="ARBA00007073"/>
    </source>
</evidence>
<dbReference type="NCBIfam" id="NF011470">
    <property type="entry name" value="PRK14887.1"/>
    <property type="match status" value="1"/>
</dbReference>
<dbReference type="RefSeq" id="XP_014674282.1">
    <property type="nucleotide sequence ID" value="XM_014818796.1"/>
</dbReference>
<dbReference type="PANTHER" id="PTHR31283">
    <property type="entry name" value="EKC/KEOPS COMPLEX SUBUNIT PCC1 FAMILY MEMBER"/>
    <property type="match status" value="1"/>
</dbReference>
<evidence type="ECO:0000313" key="3">
    <source>
        <dbReference type="RefSeq" id="XP_014674282.1"/>
    </source>
</evidence>
<dbReference type="Pfam" id="PF09341">
    <property type="entry name" value="Pcc1"/>
    <property type="match status" value="1"/>
</dbReference>
<comment type="similarity">
    <text evidence="1">Belongs to the CTAG/PCC1 family.</text>
</comment>
<proteinExistence type="inferred from homology"/>
<gene>
    <name evidence="3" type="primary">LOC106814478</name>
</gene>
<reference evidence="3" key="1">
    <citation type="submission" date="2025-08" db="UniProtKB">
        <authorList>
            <consortium name="RefSeq"/>
        </authorList>
    </citation>
    <scope>IDENTIFICATION</scope>
</reference>
<accession>A0ABM1EQ11</accession>
<dbReference type="GeneID" id="106814478"/>
<dbReference type="Proteomes" id="UP000695022">
    <property type="component" value="Unplaced"/>
</dbReference>
<dbReference type="PANTHER" id="PTHR31283:SF5">
    <property type="entry name" value="EKC_KEOPS COMPLEX SUBUNIT LAGE3"/>
    <property type="match status" value="1"/>
</dbReference>
<keyword evidence="2" id="KW-1185">Reference proteome</keyword>
<protein>
    <submittedName>
        <fullName evidence="3">EKC/KEOPS complex subunit LAGE3-like</fullName>
    </submittedName>
</protein>
<organism evidence="2 3">
    <name type="scientific">Priapulus caudatus</name>
    <name type="common">Priapulid worm</name>
    <dbReference type="NCBI Taxonomy" id="37621"/>
    <lineage>
        <taxon>Eukaryota</taxon>
        <taxon>Metazoa</taxon>
        <taxon>Ecdysozoa</taxon>
        <taxon>Scalidophora</taxon>
        <taxon>Priapulida</taxon>
        <taxon>Priapulimorpha</taxon>
        <taxon>Priapulimorphida</taxon>
        <taxon>Priapulidae</taxon>
        <taxon>Priapulus</taxon>
    </lineage>
</organism>
<evidence type="ECO:0000313" key="2">
    <source>
        <dbReference type="Proteomes" id="UP000695022"/>
    </source>
</evidence>